<reference evidence="1" key="1">
    <citation type="submission" date="2019-11" db="EMBL/GenBank/DDBJ databases">
        <authorList>
            <person name="Feng L."/>
        </authorList>
    </citation>
    <scope>NUCLEOTIDE SEQUENCE</scope>
    <source>
        <strain evidence="1">IbartlettiiLFYP30</strain>
    </source>
</reference>
<organism evidence="1">
    <name type="scientific">Intestinibacter bartlettii</name>
    <dbReference type="NCBI Taxonomy" id="261299"/>
    <lineage>
        <taxon>Bacteria</taxon>
        <taxon>Bacillati</taxon>
        <taxon>Bacillota</taxon>
        <taxon>Clostridia</taxon>
        <taxon>Peptostreptococcales</taxon>
        <taxon>Peptostreptococcaceae</taxon>
        <taxon>Intestinibacter</taxon>
    </lineage>
</organism>
<accession>A0A6N3A0F1</accession>
<evidence type="ECO:0000313" key="1">
    <source>
        <dbReference type="EMBL" id="VYT83757.1"/>
    </source>
</evidence>
<protein>
    <submittedName>
        <fullName evidence="1">Uncharacterized protein</fullName>
    </submittedName>
</protein>
<name>A0A6N3A0F1_9FIRM</name>
<dbReference type="RefSeq" id="WP_156530668.1">
    <property type="nucleotide sequence ID" value="NZ_CACRUE010000013.1"/>
</dbReference>
<sequence>MKYTISGFSQLAAVNFNLDSVDLHMLRWIVDFIDSNRMRSMTLDGEKYYWVSYQGLIDDLPILYLKKDAIYKRLKRMCELGILKKKTVFSGGKFSYFTYGENFNELLKSYEELEYEAKIREQNEVEQMHENLHQSISQQNPEERVITNIAICFYMSIFESSPNSKHEFSIFYNWLDEVKLLVQKLPQFTLHQIRIIVYWTFDGENRWASIIKSPSLFYKYFPYIAHEASLDKEFLSEYQEEYIKWW</sequence>
<proteinExistence type="predicted"/>
<dbReference type="AlphaFoldDB" id="A0A6N3A0F1"/>
<dbReference type="EMBL" id="CACRUE010000013">
    <property type="protein sequence ID" value="VYT83757.1"/>
    <property type="molecule type" value="Genomic_DNA"/>
</dbReference>
<gene>
    <name evidence="1" type="ORF">IBLFYP30_01103</name>
</gene>